<dbReference type="GO" id="GO:0032259">
    <property type="term" value="P:methylation"/>
    <property type="evidence" value="ECO:0007669"/>
    <property type="project" value="UniProtKB-KW"/>
</dbReference>
<dbReference type="Gene3D" id="3.40.1010.10">
    <property type="entry name" value="Cobalt-precorrin-4 Transmethylase, Domain 1"/>
    <property type="match status" value="1"/>
</dbReference>
<dbReference type="InterPro" id="IPR000878">
    <property type="entry name" value="4pyrrol_Mease"/>
</dbReference>
<evidence type="ECO:0000256" key="4">
    <source>
        <dbReference type="ARBA" id="ARBA00022679"/>
    </source>
</evidence>
<dbReference type="PANTHER" id="PTHR47036:SF1">
    <property type="entry name" value="COBALT-FACTOR III C(17)-METHYLTRANSFERASE-RELATED"/>
    <property type="match status" value="1"/>
</dbReference>
<keyword evidence="4" id="KW-0808">Transferase</keyword>
<dbReference type="InterPro" id="IPR002750">
    <property type="entry name" value="CobE/GbiG_C"/>
</dbReference>
<dbReference type="GO" id="GO:0009236">
    <property type="term" value="P:cobalamin biosynthetic process"/>
    <property type="evidence" value="ECO:0007669"/>
    <property type="project" value="UniProtKB-UniPathway"/>
</dbReference>
<feature type="domain" description="CobE/GbiG C-terminal" evidence="7">
    <location>
        <begin position="212"/>
        <end position="337"/>
    </location>
</feature>
<dbReference type="CDD" id="cd11646">
    <property type="entry name" value="Precorrin_3B_C17_MT"/>
    <property type="match status" value="1"/>
</dbReference>
<organism evidence="9 10">
    <name type="scientific">Prochlorococcus marinus str. PAC1</name>
    <dbReference type="NCBI Taxonomy" id="59924"/>
    <lineage>
        <taxon>Bacteria</taxon>
        <taxon>Bacillati</taxon>
        <taxon>Cyanobacteriota</taxon>
        <taxon>Cyanophyceae</taxon>
        <taxon>Synechococcales</taxon>
        <taxon>Prochlorococcaceae</taxon>
        <taxon>Prochlorococcus</taxon>
    </lineage>
</organism>
<dbReference type="InterPro" id="IPR038029">
    <property type="entry name" value="GbiG_N_sf"/>
</dbReference>
<dbReference type="InterPro" id="IPR051810">
    <property type="entry name" value="Precorrin_MeTrfase"/>
</dbReference>
<dbReference type="InterPro" id="IPR006363">
    <property type="entry name" value="Cbl_synth_CobJ/CibH_dom"/>
</dbReference>
<feature type="domain" description="Tetrapyrrole methylase" evidence="6">
    <location>
        <begin position="350"/>
        <end position="559"/>
    </location>
</feature>
<evidence type="ECO:0000259" key="6">
    <source>
        <dbReference type="Pfam" id="PF00590"/>
    </source>
</evidence>
<evidence type="ECO:0000259" key="8">
    <source>
        <dbReference type="Pfam" id="PF11760"/>
    </source>
</evidence>
<evidence type="ECO:0000259" key="7">
    <source>
        <dbReference type="Pfam" id="PF01890"/>
    </source>
</evidence>
<dbReference type="InterPro" id="IPR014776">
    <property type="entry name" value="4pyrrole_Mease_sub2"/>
</dbReference>
<dbReference type="Gene3D" id="3.40.50.11220">
    <property type="match status" value="1"/>
</dbReference>
<dbReference type="RefSeq" id="WP_036905732.1">
    <property type="nucleotide sequence ID" value="NZ_CP138967.1"/>
</dbReference>
<dbReference type="Gene3D" id="3.30.950.10">
    <property type="entry name" value="Methyltransferase, Cobalt-precorrin-4 Transmethylase, Domain 2"/>
    <property type="match status" value="1"/>
</dbReference>
<dbReference type="Proteomes" id="UP000030392">
    <property type="component" value="Unassembled WGS sequence"/>
</dbReference>
<dbReference type="Pfam" id="PF11760">
    <property type="entry name" value="CbiG_N"/>
    <property type="match status" value="1"/>
</dbReference>
<dbReference type="SUPFAM" id="SSF159672">
    <property type="entry name" value="CbiG N-terminal domain-like"/>
    <property type="match status" value="1"/>
</dbReference>
<dbReference type="SUPFAM" id="SSF159664">
    <property type="entry name" value="CobE/GbiG C-terminal domain-like"/>
    <property type="match status" value="1"/>
</dbReference>
<sequence>MPLLERLQASKHVDQIFISVGSTLSLEKKIDGLVESSPIDFLKDQWQGNNKLIFVGSIGAVVRLIAPFIRSKENDPAILVTDSKAKNVITLLGGHKQGGDRFASELAAALEAEVICTSDSFTENRIPLDCFGEGWGWKRGGEVVGWRKLMISQSKEQKNIVFQSKGSKLWQQLKGCSNFSFLEKNDPISFENIDLYIGQENRNKCSWHPPTIIIGIGCERNTDEKVIQRAIYQSFNQNGLSLLSISGLATIDRKNDEIGLLSLSKKHEWPIYFFSAFELSKVNVPTPSNVVLNEMGTPSVAEAAALLAGDHRGRLIQNKQIYYSKEEESGAVTIALAEVENPFAPHKGELHLIGSGPGDLKMLTSDSRQALTRCAVWIGYGPYLNYLESIRGHNQVRIDSKLTFEKDRCQHALDLAKQGVKVGLISSGDSGIYGMAGLALDLWLNERLDSRPLFEVHPGISSFQMAAAKLGAPFMHDFCSISLSDLLTPWNQIEKRIKSAAIGDFVLAIFNPKSIKRDWQLKKTVDLLLECRNPSTPVAIARQLGRPEESIEIHTLETLPFDRVDMLTILVIGNSQSVIKNNKFLTPRGYFSN</sequence>
<evidence type="ECO:0000256" key="5">
    <source>
        <dbReference type="ARBA" id="ARBA00022691"/>
    </source>
</evidence>
<reference evidence="10" key="1">
    <citation type="journal article" date="2014" name="Sci. Data">
        <title>Genomes of diverse isolates of the marine cyanobacterium Prochlorococcus.</title>
        <authorList>
            <person name="Biller S."/>
            <person name="Berube P."/>
            <person name="Thompson J."/>
            <person name="Kelly L."/>
            <person name="Roggensack S."/>
            <person name="Awad L."/>
            <person name="Roache-Johnson K."/>
            <person name="Ding H."/>
            <person name="Giovannoni S.J."/>
            <person name="Moore L.R."/>
            <person name="Chisholm S.W."/>
        </authorList>
    </citation>
    <scope>NUCLEOTIDE SEQUENCE [LARGE SCALE GENOMIC DNA]</scope>
    <source>
        <strain evidence="10">PAC1</strain>
    </source>
</reference>
<dbReference type="SUPFAM" id="SSF53790">
    <property type="entry name" value="Tetrapyrrole methylase"/>
    <property type="match status" value="1"/>
</dbReference>
<keyword evidence="3" id="KW-0489">Methyltransferase</keyword>
<dbReference type="PANTHER" id="PTHR47036">
    <property type="entry name" value="COBALT-FACTOR III C(17)-METHYLTRANSFERASE-RELATED"/>
    <property type="match status" value="1"/>
</dbReference>
<comment type="caution">
    <text evidence="9">The sequence shown here is derived from an EMBL/GenBank/DDBJ whole genome shotgun (WGS) entry which is preliminary data.</text>
</comment>
<dbReference type="InterPro" id="IPR014777">
    <property type="entry name" value="4pyrrole_Mease_sub1"/>
</dbReference>
<evidence type="ECO:0000256" key="1">
    <source>
        <dbReference type="ARBA" id="ARBA00004953"/>
    </source>
</evidence>
<dbReference type="InterPro" id="IPR035996">
    <property type="entry name" value="4pyrrol_Methylase_sf"/>
</dbReference>
<accession>A0A0A2C918</accession>
<evidence type="ECO:0000256" key="2">
    <source>
        <dbReference type="ARBA" id="ARBA00022573"/>
    </source>
</evidence>
<dbReference type="UniPathway" id="UPA00148"/>
<gene>
    <name evidence="9" type="ORF">EV03_1010</name>
</gene>
<name>A0A0A2C918_PROMR</name>
<evidence type="ECO:0000256" key="3">
    <source>
        <dbReference type="ARBA" id="ARBA00022603"/>
    </source>
</evidence>
<keyword evidence="2" id="KW-0169">Cobalamin biosynthesis</keyword>
<dbReference type="Pfam" id="PF00590">
    <property type="entry name" value="TP_methylase"/>
    <property type="match status" value="1"/>
</dbReference>
<proteinExistence type="predicted"/>
<dbReference type="Pfam" id="PF01890">
    <property type="entry name" value="CbiG_C"/>
    <property type="match status" value="1"/>
</dbReference>
<protein>
    <submittedName>
        <fullName evidence="9">Cobalamin biosynthesis protein CbiG</fullName>
    </submittedName>
</protein>
<dbReference type="EMBL" id="JNAX01000010">
    <property type="protein sequence ID" value="KGG21069.1"/>
    <property type="molecule type" value="Genomic_DNA"/>
</dbReference>
<dbReference type="NCBIfam" id="TIGR01466">
    <property type="entry name" value="cobJ_cbiH"/>
    <property type="match status" value="1"/>
</dbReference>
<feature type="domain" description="Cobalamin synthesis G N-terminal" evidence="8">
    <location>
        <begin position="41"/>
        <end position="118"/>
    </location>
</feature>
<evidence type="ECO:0000313" key="10">
    <source>
        <dbReference type="Proteomes" id="UP000030392"/>
    </source>
</evidence>
<dbReference type="Gene3D" id="3.30.420.180">
    <property type="entry name" value="CobE/GbiG C-terminal domain"/>
    <property type="match status" value="1"/>
</dbReference>
<dbReference type="InterPro" id="IPR021744">
    <property type="entry name" value="CbiG_N"/>
</dbReference>
<keyword evidence="5" id="KW-0949">S-adenosyl-L-methionine</keyword>
<dbReference type="InterPro" id="IPR036518">
    <property type="entry name" value="CobE/GbiG_C_sf"/>
</dbReference>
<dbReference type="GO" id="GO:0008168">
    <property type="term" value="F:methyltransferase activity"/>
    <property type="evidence" value="ECO:0007669"/>
    <property type="project" value="UniProtKB-KW"/>
</dbReference>
<comment type="pathway">
    <text evidence="1">Cofactor biosynthesis; adenosylcobalamin biosynthesis.</text>
</comment>
<dbReference type="AlphaFoldDB" id="A0A0A2C918"/>
<evidence type="ECO:0000313" key="9">
    <source>
        <dbReference type="EMBL" id="KGG21069.1"/>
    </source>
</evidence>